<evidence type="ECO:0000313" key="4">
    <source>
        <dbReference type="Proteomes" id="UP000295701"/>
    </source>
</evidence>
<dbReference type="Pfam" id="PF00515">
    <property type="entry name" value="TPR_1"/>
    <property type="match status" value="1"/>
</dbReference>
<dbReference type="PROSITE" id="PS50005">
    <property type="entry name" value="TPR"/>
    <property type="match status" value="1"/>
</dbReference>
<dbReference type="SMART" id="SM00028">
    <property type="entry name" value="TPR"/>
    <property type="match status" value="3"/>
</dbReference>
<sequence length="184" mass="19947">MDPRPLNLKPFLAIAALALWIAPASAQDRLDSLFDALRTAQGSDAEQIAGKIASEWSKSGSPTLDYLLDRGRAALDEGETARAIFHLGAAIDHAPDFAEGYNLRATAYFLEGQFGPALEDIRRALTLNPRHFGAMTGLAVILQDIGEPEAALEVWRSVARLYPANPQAEMAIPKLEREVDGLPL</sequence>
<evidence type="ECO:0000256" key="1">
    <source>
        <dbReference type="PROSITE-ProRule" id="PRU00339"/>
    </source>
</evidence>
<keyword evidence="1" id="KW-0802">TPR repeat</keyword>
<feature type="signal peptide" evidence="2">
    <location>
        <begin position="1"/>
        <end position="26"/>
    </location>
</feature>
<comment type="caution">
    <text evidence="3">The sequence shown here is derived from an EMBL/GenBank/DDBJ whole genome shotgun (WGS) entry which is preliminary data.</text>
</comment>
<name>A0A4R6AI33_9RHOB</name>
<feature type="repeat" description="TPR" evidence="1">
    <location>
        <begin position="98"/>
        <end position="131"/>
    </location>
</feature>
<dbReference type="SUPFAM" id="SSF48452">
    <property type="entry name" value="TPR-like"/>
    <property type="match status" value="1"/>
</dbReference>
<keyword evidence="4" id="KW-1185">Reference proteome</keyword>
<dbReference type="Gene3D" id="1.25.40.10">
    <property type="entry name" value="Tetratricopeptide repeat domain"/>
    <property type="match status" value="1"/>
</dbReference>
<gene>
    <name evidence="3" type="ORF">E2L08_02740</name>
</gene>
<feature type="chain" id="PRO_5020340965" evidence="2">
    <location>
        <begin position="27"/>
        <end position="184"/>
    </location>
</feature>
<dbReference type="OrthoDB" id="9815010at2"/>
<reference evidence="3 4" key="1">
    <citation type="submission" date="2019-03" db="EMBL/GenBank/DDBJ databases">
        <title>Primorskyibacter sp. SS33 isolated from sediments.</title>
        <authorList>
            <person name="Xunke S."/>
        </authorList>
    </citation>
    <scope>NUCLEOTIDE SEQUENCE [LARGE SCALE GENOMIC DNA]</scope>
    <source>
        <strain evidence="3 4">SS33</strain>
    </source>
</reference>
<dbReference type="InterPro" id="IPR019734">
    <property type="entry name" value="TPR_rpt"/>
</dbReference>
<organism evidence="3 4">
    <name type="scientific">Palleronia sediminis</name>
    <dbReference type="NCBI Taxonomy" id="2547833"/>
    <lineage>
        <taxon>Bacteria</taxon>
        <taxon>Pseudomonadati</taxon>
        <taxon>Pseudomonadota</taxon>
        <taxon>Alphaproteobacteria</taxon>
        <taxon>Rhodobacterales</taxon>
        <taxon>Roseobacteraceae</taxon>
        <taxon>Palleronia</taxon>
    </lineage>
</organism>
<dbReference type="RefSeq" id="WP_133395533.1">
    <property type="nucleotide sequence ID" value="NZ_SNAA01000002.1"/>
</dbReference>
<proteinExistence type="predicted"/>
<accession>A0A4R6AI33</accession>
<dbReference type="InterPro" id="IPR011990">
    <property type="entry name" value="TPR-like_helical_dom_sf"/>
</dbReference>
<dbReference type="EMBL" id="SNAA01000002">
    <property type="protein sequence ID" value="TDL83580.1"/>
    <property type="molecule type" value="Genomic_DNA"/>
</dbReference>
<evidence type="ECO:0000313" key="3">
    <source>
        <dbReference type="EMBL" id="TDL83580.1"/>
    </source>
</evidence>
<dbReference type="Proteomes" id="UP000295701">
    <property type="component" value="Unassembled WGS sequence"/>
</dbReference>
<protein>
    <submittedName>
        <fullName evidence="3">Tetratricopeptide repeat protein</fullName>
    </submittedName>
</protein>
<dbReference type="AlphaFoldDB" id="A0A4R6AI33"/>
<evidence type="ECO:0000256" key="2">
    <source>
        <dbReference type="SAM" id="SignalP"/>
    </source>
</evidence>
<keyword evidence="2" id="KW-0732">Signal</keyword>